<evidence type="ECO:0008006" key="3">
    <source>
        <dbReference type="Google" id="ProtNLM"/>
    </source>
</evidence>
<reference evidence="1 2" key="1">
    <citation type="submission" date="2016-10" db="EMBL/GenBank/DDBJ databases">
        <authorList>
            <person name="de Groot N.N."/>
        </authorList>
    </citation>
    <scope>NUCLEOTIDE SEQUENCE [LARGE SCALE GENOMIC DNA]</scope>
    <source>
        <strain evidence="1 2">CGMCC 1.10457</strain>
    </source>
</reference>
<gene>
    <name evidence="1" type="ORF">SAMN05216559_2659</name>
</gene>
<keyword evidence="2" id="KW-1185">Reference proteome</keyword>
<accession>A0A1I6LGB0</accession>
<dbReference type="Proteomes" id="UP000199062">
    <property type="component" value="Unassembled WGS sequence"/>
</dbReference>
<dbReference type="InterPro" id="IPR011989">
    <property type="entry name" value="ARM-like"/>
</dbReference>
<dbReference type="InterPro" id="IPR016024">
    <property type="entry name" value="ARM-type_fold"/>
</dbReference>
<protein>
    <recommendedName>
        <fullName evidence="3">HEAT repeat-containing protein</fullName>
    </recommendedName>
</protein>
<dbReference type="Gene3D" id="1.25.10.10">
    <property type="entry name" value="Leucine-rich Repeat Variant"/>
    <property type="match status" value="1"/>
</dbReference>
<dbReference type="RefSeq" id="WP_089816979.1">
    <property type="nucleotide sequence ID" value="NZ_FOZK01000002.1"/>
</dbReference>
<dbReference type="EMBL" id="FOZK01000002">
    <property type="protein sequence ID" value="SFS02555.1"/>
    <property type="molecule type" value="Genomic_DNA"/>
</dbReference>
<dbReference type="OrthoDB" id="331156at2157"/>
<proteinExistence type="predicted"/>
<dbReference type="SUPFAM" id="SSF48371">
    <property type="entry name" value="ARM repeat"/>
    <property type="match status" value="1"/>
</dbReference>
<sequence>MLREAGWYSSAIESGDPALVGAALRAVRMTWPSDRARLVEENVDWCRERYGDGDPCQRRAVVRFLRELARATAGLDRADRPRPRSAADTWWVVEEILLAAVRDDDPSVRRTAVRAAAALAAAYERSLDDRSIERLTGRLNTLATADSDGDTAVAVLAALRTIREETGRDVATDGLACPRCGDHVERYELQGSQSLSCVGCGYMGVPVASPDEPTTRETWPEAVQRFRERAAAD</sequence>
<evidence type="ECO:0000313" key="2">
    <source>
        <dbReference type="Proteomes" id="UP000199062"/>
    </source>
</evidence>
<name>A0A1I6LGB0_9EURY</name>
<organism evidence="1 2">
    <name type="scientific">Halomicrobium zhouii</name>
    <dbReference type="NCBI Taxonomy" id="767519"/>
    <lineage>
        <taxon>Archaea</taxon>
        <taxon>Methanobacteriati</taxon>
        <taxon>Methanobacteriota</taxon>
        <taxon>Stenosarchaea group</taxon>
        <taxon>Halobacteria</taxon>
        <taxon>Halobacteriales</taxon>
        <taxon>Haloarculaceae</taxon>
        <taxon>Halomicrobium</taxon>
    </lineage>
</organism>
<evidence type="ECO:0000313" key="1">
    <source>
        <dbReference type="EMBL" id="SFS02555.1"/>
    </source>
</evidence>
<dbReference type="AlphaFoldDB" id="A0A1I6LGB0"/>